<dbReference type="PANTHER" id="PTHR30231:SF42">
    <property type="entry name" value="EXONUCLEASE"/>
    <property type="match status" value="1"/>
</dbReference>
<evidence type="ECO:0000313" key="4">
    <source>
        <dbReference type="EMBL" id="MSU07059.1"/>
    </source>
</evidence>
<dbReference type="PANTHER" id="PTHR30231">
    <property type="entry name" value="DNA POLYMERASE III SUBUNIT EPSILON"/>
    <property type="match status" value="1"/>
</dbReference>
<dbReference type="GO" id="GO:0005829">
    <property type="term" value="C:cytosol"/>
    <property type="evidence" value="ECO:0007669"/>
    <property type="project" value="TreeGrafter"/>
</dbReference>
<organism evidence="4 5">
    <name type="scientific">Bullifex porci</name>
    <dbReference type="NCBI Taxonomy" id="2606638"/>
    <lineage>
        <taxon>Bacteria</taxon>
        <taxon>Pseudomonadati</taxon>
        <taxon>Spirochaetota</taxon>
        <taxon>Spirochaetia</taxon>
        <taxon>Spirochaetales</taxon>
        <taxon>Spirochaetaceae</taxon>
        <taxon>Bullifex</taxon>
    </lineage>
</organism>
<dbReference type="Pfam" id="PF00929">
    <property type="entry name" value="RNase_T"/>
    <property type="match status" value="1"/>
</dbReference>
<dbReference type="SMART" id="SM00479">
    <property type="entry name" value="EXOIII"/>
    <property type="match status" value="1"/>
</dbReference>
<dbReference type="Gene3D" id="3.30.420.10">
    <property type="entry name" value="Ribonuclease H-like superfamily/Ribonuclease H"/>
    <property type="match status" value="1"/>
</dbReference>
<protein>
    <submittedName>
        <fullName evidence="4">DNA polymerase III</fullName>
    </submittedName>
</protein>
<gene>
    <name evidence="4" type="ORF">FYJ80_09815</name>
</gene>
<comment type="subunit">
    <text evidence="2">DNA polymerase III contains a core (composed of alpha, epsilon and theta chains) that associates with a tau subunit. This core dimerizes to form the POLIII' complex. PolIII' associates with the gamma complex (composed of gamma, delta, delta', psi and chi chains) and with the beta chain to form the complete DNA polymerase III complex.</text>
</comment>
<dbReference type="SUPFAM" id="SSF53098">
    <property type="entry name" value="Ribonuclease H-like"/>
    <property type="match status" value="1"/>
</dbReference>
<dbReference type="GO" id="GO:0003676">
    <property type="term" value="F:nucleic acid binding"/>
    <property type="evidence" value="ECO:0007669"/>
    <property type="project" value="InterPro"/>
</dbReference>
<dbReference type="Proteomes" id="UP000460549">
    <property type="component" value="Unassembled WGS sequence"/>
</dbReference>
<dbReference type="RefSeq" id="WP_154426449.1">
    <property type="nucleotide sequence ID" value="NZ_JAQYGB010000095.1"/>
</dbReference>
<evidence type="ECO:0000256" key="2">
    <source>
        <dbReference type="ARBA" id="ARBA00026073"/>
    </source>
</evidence>
<dbReference type="AlphaFoldDB" id="A0A7X2PDR1"/>
<sequence length="191" mass="21779">MIFVAIDFETANQRKDSACSIGLKKMNEKGKVLSEYYALIRPKYPYFDPRCMAVNGLAELSILRSPTFDVLWPEIKAFIGDCPLVAHNASFDMSVLKYSLAACDIVVPEYEYYCTLQMSRKLMPLHRSYALTSIVPEVLDLTYNAHNAADDAYVCGLLFCYMLSKEAIKEKEDLDDYLLFKGSHYPKTICF</sequence>
<proteinExistence type="predicted"/>
<keyword evidence="5" id="KW-1185">Reference proteome</keyword>
<dbReference type="InterPro" id="IPR012337">
    <property type="entry name" value="RNaseH-like_sf"/>
</dbReference>
<comment type="caution">
    <text evidence="4">The sequence shown here is derived from an EMBL/GenBank/DDBJ whole genome shotgun (WGS) entry which is preliminary data.</text>
</comment>
<dbReference type="GO" id="GO:0006259">
    <property type="term" value="P:DNA metabolic process"/>
    <property type="evidence" value="ECO:0007669"/>
    <property type="project" value="UniProtKB-ARBA"/>
</dbReference>
<dbReference type="InterPro" id="IPR013520">
    <property type="entry name" value="Ribonucl_H"/>
</dbReference>
<evidence type="ECO:0000256" key="1">
    <source>
        <dbReference type="ARBA" id="ARBA00025483"/>
    </source>
</evidence>
<evidence type="ECO:0000313" key="5">
    <source>
        <dbReference type="Proteomes" id="UP000460549"/>
    </source>
</evidence>
<evidence type="ECO:0000259" key="3">
    <source>
        <dbReference type="SMART" id="SM00479"/>
    </source>
</evidence>
<dbReference type="EMBL" id="VUNN01000024">
    <property type="protein sequence ID" value="MSU07059.1"/>
    <property type="molecule type" value="Genomic_DNA"/>
</dbReference>
<accession>A0A7X2PDR1</accession>
<feature type="domain" description="Exonuclease" evidence="3">
    <location>
        <begin position="2"/>
        <end position="168"/>
    </location>
</feature>
<name>A0A7X2PDR1_9SPIO</name>
<dbReference type="FunFam" id="3.30.420.10:FF:000045">
    <property type="entry name" value="3'-5' exonuclease DinG"/>
    <property type="match status" value="1"/>
</dbReference>
<reference evidence="4 5" key="1">
    <citation type="submission" date="2019-08" db="EMBL/GenBank/DDBJ databases">
        <title>In-depth cultivation of the pig gut microbiome towards novel bacterial diversity and tailored functional studies.</title>
        <authorList>
            <person name="Wylensek D."/>
            <person name="Hitch T.C.A."/>
            <person name="Clavel T."/>
        </authorList>
    </citation>
    <scope>NUCLEOTIDE SEQUENCE [LARGE SCALE GENOMIC DNA]</scope>
    <source>
        <strain evidence="4 5">NM-380-WT-3C1</strain>
    </source>
</reference>
<dbReference type="GO" id="GO:0008408">
    <property type="term" value="F:3'-5' exonuclease activity"/>
    <property type="evidence" value="ECO:0007669"/>
    <property type="project" value="TreeGrafter"/>
</dbReference>
<comment type="function">
    <text evidence="1">DNA polymerase III is a complex, multichain enzyme responsible for most of the replicative synthesis in bacteria. The epsilon subunit contain the editing function and is a proofreading 3'-5' exonuclease.</text>
</comment>
<dbReference type="InterPro" id="IPR036397">
    <property type="entry name" value="RNaseH_sf"/>
</dbReference>